<dbReference type="NCBIfam" id="TIGR00368">
    <property type="entry name" value="YifB family Mg chelatase-like AAA ATPase"/>
    <property type="match status" value="1"/>
</dbReference>
<dbReference type="InterPro" id="IPR025158">
    <property type="entry name" value="Mg_chelat-rel_C"/>
</dbReference>
<reference evidence="3 4" key="1">
    <citation type="submission" date="2013-02" db="EMBL/GenBank/DDBJ databases">
        <title>The complete genome sequence of Corynebacterium vitaeruminis DSM 20294.</title>
        <authorList>
            <person name="Ruckert C."/>
            <person name="Albersmeier A."/>
            <person name="Kalinowski J."/>
        </authorList>
    </citation>
    <scope>NUCLEOTIDE SEQUENCE [LARGE SCALE GENOMIC DNA]</scope>
    <source>
        <strain evidence="4">ATCC 10234</strain>
    </source>
</reference>
<dbReference type="InterPro" id="IPR004482">
    <property type="entry name" value="Mg_chelat-rel"/>
</dbReference>
<dbReference type="InterPro" id="IPR045006">
    <property type="entry name" value="CHLI-like"/>
</dbReference>
<evidence type="ECO:0000256" key="1">
    <source>
        <dbReference type="ARBA" id="ARBA00006354"/>
    </source>
</evidence>
<dbReference type="Proteomes" id="UP000019222">
    <property type="component" value="Chromosome"/>
</dbReference>
<dbReference type="RefSeq" id="WP_025253090.1">
    <property type="nucleotide sequence ID" value="NZ_CP004353.1"/>
</dbReference>
<dbReference type="HOGENOM" id="CLU_026145_1_0_11"/>
<dbReference type="SUPFAM" id="SSF52540">
    <property type="entry name" value="P-loop containing nucleoside triphosphate hydrolases"/>
    <property type="match status" value="1"/>
</dbReference>
<dbReference type="AlphaFoldDB" id="W5Y974"/>
<dbReference type="Pfam" id="PF01078">
    <property type="entry name" value="Mg_chelatase"/>
    <property type="match status" value="1"/>
</dbReference>
<evidence type="ECO:0000313" key="3">
    <source>
        <dbReference type="EMBL" id="AHI23073.1"/>
    </source>
</evidence>
<dbReference type="PATRIC" id="fig|1224164.3.peg.1702"/>
<name>W5Y974_9CORY</name>
<dbReference type="InterPro" id="IPR014721">
    <property type="entry name" value="Ribsml_uS5_D2-typ_fold_subgr"/>
</dbReference>
<dbReference type="SMART" id="SM00382">
    <property type="entry name" value="AAA"/>
    <property type="match status" value="1"/>
</dbReference>
<dbReference type="GO" id="GO:0005524">
    <property type="term" value="F:ATP binding"/>
    <property type="evidence" value="ECO:0007669"/>
    <property type="project" value="InterPro"/>
</dbReference>
<dbReference type="InterPro" id="IPR020568">
    <property type="entry name" value="Ribosomal_Su5_D2-typ_SF"/>
</dbReference>
<accession>W5Y974</accession>
<dbReference type="InterPro" id="IPR000523">
    <property type="entry name" value="Mg_chelatse_chII-like_cat_dom"/>
</dbReference>
<keyword evidence="4" id="KW-1185">Reference proteome</keyword>
<organism evidence="3 4">
    <name type="scientific">Corynebacterium vitaeruminis DSM 20294</name>
    <dbReference type="NCBI Taxonomy" id="1224164"/>
    <lineage>
        <taxon>Bacteria</taxon>
        <taxon>Bacillati</taxon>
        <taxon>Actinomycetota</taxon>
        <taxon>Actinomycetes</taxon>
        <taxon>Mycobacteriales</taxon>
        <taxon>Corynebacteriaceae</taxon>
        <taxon>Corynebacterium</taxon>
    </lineage>
</organism>
<dbReference type="eggNOG" id="COG0606">
    <property type="taxonomic scope" value="Bacteria"/>
</dbReference>
<dbReference type="KEGG" id="cvt:B843_08440"/>
<sequence>MALAKALSAVVVGVDSQVVEVEANVGAGLPGTFIVGLADTAIAESRDRMKTAALNSGLSWPKTKVIVSLTPASLRKSGSQLDLAMCLAILSAAAEDYAMRARLRSTMLLGEVGLDGGLREVRGVLPALLAAKAAGLSTVVLPLANAQEAQIIDGLEVLAAASLREAVLWARNEAILETASEVAEKLAPARRTAAATRHLDMSDVVGEKEAKFAAEVAAAGAHHCMLIGPPGSGKSMIAERLPTILPPLSHSEQLEVATIRSVAPHASADPSGRPPFVAPHHSITRAALLGGGAGTPVPGAVTQAHRGVLFLDEVSEIPAQTLDCLRTPIEEGSVRLVRSRQDVTFPASFQLVLAANPCRCAAEEPALCTCTSRERANYLSNISGPLRDRIDIIVRTRSRGAMLAEPEVESSAAIAERVQAVRDRAAHRWERAGFGRIPNAAMNPHVLRKRYPADEEGMGMLAAYLGNGTISQRGCDRSLRLAWTLCDLEEAARPDLSHVARALELRSDTELVSAA</sequence>
<feature type="domain" description="AAA+ ATPase" evidence="2">
    <location>
        <begin position="220"/>
        <end position="400"/>
    </location>
</feature>
<dbReference type="PANTHER" id="PTHR32039">
    <property type="entry name" value="MAGNESIUM-CHELATASE SUBUNIT CHLI"/>
    <property type="match status" value="1"/>
</dbReference>
<dbReference type="InterPro" id="IPR003593">
    <property type="entry name" value="AAA+_ATPase"/>
</dbReference>
<dbReference type="SUPFAM" id="SSF54211">
    <property type="entry name" value="Ribosomal protein S5 domain 2-like"/>
    <property type="match status" value="1"/>
</dbReference>
<dbReference type="Gene3D" id="3.40.50.300">
    <property type="entry name" value="P-loop containing nucleotide triphosphate hydrolases"/>
    <property type="match status" value="1"/>
</dbReference>
<dbReference type="STRING" id="1224164.B843_08440"/>
<comment type="similarity">
    <text evidence="1">Belongs to the Mg-chelatase subunits D/I family. ComM subfamily.</text>
</comment>
<dbReference type="PANTHER" id="PTHR32039:SF7">
    <property type="entry name" value="COMPETENCE PROTEIN COMM"/>
    <property type="match status" value="1"/>
</dbReference>
<proteinExistence type="inferred from homology"/>
<gene>
    <name evidence="3" type="ORF">B843_08440</name>
</gene>
<dbReference type="InterPro" id="IPR027417">
    <property type="entry name" value="P-loop_NTPase"/>
</dbReference>
<evidence type="ECO:0000313" key="4">
    <source>
        <dbReference type="Proteomes" id="UP000019222"/>
    </source>
</evidence>
<protein>
    <recommendedName>
        <fullName evidence="2">AAA+ ATPase domain-containing protein</fullName>
    </recommendedName>
</protein>
<dbReference type="Gene3D" id="3.30.230.10">
    <property type="match status" value="1"/>
</dbReference>
<evidence type="ECO:0000259" key="2">
    <source>
        <dbReference type="SMART" id="SM00382"/>
    </source>
</evidence>
<dbReference type="EMBL" id="CP004353">
    <property type="protein sequence ID" value="AHI23073.1"/>
    <property type="molecule type" value="Genomic_DNA"/>
</dbReference>
<dbReference type="Pfam" id="PF13335">
    <property type="entry name" value="Mg_chelatase_C"/>
    <property type="match status" value="1"/>
</dbReference>
<dbReference type="Pfam" id="PF13541">
    <property type="entry name" value="ChlI"/>
    <property type="match status" value="1"/>
</dbReference>